<evidence type="ECO:0000313" key="4">
    <source>
        <dbReference type="Proteomes" id="UP000298663"/>
    </source>
</evidence>
<name>A0A4U5PJB5_STECR</name>
<dbReference type="Pfam" id="PF00059">
    <property type="entry name" value="Lectin_C"/>
    <property type="match status" value="1"/>
</dbReference>
<protein>
    <recommendedName>
        <fullName evidence="2">C-type lectin domain-containing protein</fullName>
    </recommendedName>
</protein>
<evidence type="ECO:0000259" key="2">
    <source>
        <dbReference type="PROSITE" id="PS50041"/>
    </source>
</evidence>
<dbReference type="SMART" id="SM00034">
    <property type="entry name" value="CLECT"/>
    <property type="match status" value="1"/>
</dbReference>
<reference evidence="3 4" key="2">
    <citation type="journal article" date="2019" name="G3 (Bethesda)">
        <title>Hybrid Assembly of the Genome of the Entomopathogenic Nematode Steinernema carpocapsae Identifies the X-Chromosome.</title>
        <authorList>
            <person name="Serra L."/>
            <person name="Macchietto M."/>
            <person name="Macias-Munoz A."/>
            <person name="McGill C.J."/>
            <person name="Rodriguez I.M."/>
            <person name="Rodriguez B."/>
            <person name="Murad R."/>
            <person name="Mortazavi A."/>
        </authorList>
    </citation>
    <scope>NUCLEOTIDE SEQUENCE [LARGE SCALE GENOMIC DNA]</scope>
    <source>
        <strain evidence="3 4">ALL</strain>
    </source>
</reference>
<comment type="caution">
    <text evidence="3">The sequence shown here is derived from an EMBL/GenBank/DDBJ whole genome shotgun (WGS) entry which is preliminary data.</text>
</comment>
<evidence type="ECO:0000256" key="1">
    <source>
        <dbReference type="SAM" id="MobiDB-lite"/>
    </source>
</evidence>
<dbReference type="STRING" id="34508.A0A4U5PJB5"/>
<dbReference type="InterPro" id="IPR001304">
    <property type="entry name" value="C-type_lectin-like"/>
</dbReference>
<dbReference type="AlphaFoldDB" id="A0A4U5PJB5"/>
<feature type="region of interest" description="Disordered" evidence="1">
    <location>
        <begin position="1"/>
        <end position="38"/>
    </location>
</feature>
<accession>A0A4U5PJB5</accession>
<dbReference type="EMBL" id="AZBU02000002">
    <property type="protein sequence ID" value="TKR96556.1"/>
    <property type="molecule type" value="Genomic_DNA"/>
</dbReference>
<dbReference type="InterPro" id="IPR016186">
    <property type="entry name" value="C-type_lectin-like/link_sf"/>
</dbReference>
<dbReference type="CDD" id="cd00037">
    <property type="entry name" value="CLECT"/>
    <property type="match status" value="1"/>
</dbReference>
<proteinExistence type="predicted"/>
<dbReference type="OrthoDB" id="418245at2759"/>
<keyword evidence="4" id="KW-1185">Reference proteome</keyword>
<dbReference type="PANTHER" id="PTHR22803">
    <property type="entry name" value="MANNOSE, PHOSPHOLIPASE, LECTIN RECEPTOR RELATED"/>
    <property type="match status" value="1"/>
</dbReference>
<dbReference type="SUPFAM" id="SSF56436">
    <property type="entry name" value="C-type lectin-like"/>
    <property type="match status" value="1"/>
</dbReference>
<dbReference type="PROSITE" id="PS50041">
    <property type="entry name" value="C_TYPE_LECTIN_2"/>
    <property type="match status" value="1"/>
</dbReference>
<gene>
    <name evidence="3" type="ORF">L596_010557</name>
</gene>
<evidence type="ECO:0000313" key="3">
    <source>
        <dbReference type="EMBL" id="TKR96556.1"/>
    </source>
</evidence>
<dbReference type="Gene3D" id="3.10.100.10">
    <property type="entry name" value="Mannose-Binding Protein A, subunit A"/>
    <property type="match status" value="1"/>
</dbReference>
<reference evidence="3 4" key="1">
    <citation type="journal article" date="2015" name="Genome Biol.">
        <title>Comparative genomics of Steinernema reveals deeply conserved gene regulatory networks.</title>
        <authorList>
            <person name="Dillman A.R."/>
            <person name="Macchietto M."/>
            <person name="Porter C.F."/>
            <person name="Rogers A."/>
            <person name="Williams B."/>
            <person name="Antoshechkin I."/>
            <person name="Lee M.M."/>
            <person name="Goodwin Z."/>
            <person name="Lu X."/>
            <person name="Lewis E.E."/>
            <person name="Goodrich-Blair H."/>
            <person name="Stock S.P."/>
            <person name="Adams B.J."/>
            <person name="Sternberg P.W."/>
            <person name="Mortazavi A."/>
        </authorList>
    </citation>
    <scope>NUCLEOTIDE SEQUENCE [LARGE SCALE GENOMIC DNA]</scope>
    <source>
        <strain evidence="3 4">ALL</strain>
    </source>
</reference>
<dbReference type="Proteomes" id="UP000298663">
    <property type="component" value="Unassembled WGS sequence"/>
</dbReference>
<dbReference type="InterPro" id="IPR050111">
    <property type="entry name" value="C-type_lectin/snaclec_domain"/>
</dbReference>
<organism evidence="3 4">
    <name type="scientific">Steinernema carpocapsae</name>
    <name type="common">Entomopathogenic nematode</name>
    <dbReference type="NCBI Taxonomy" id="34508"/>
    <lineage>
        <taxon>Eukaryota</taxon>
        <taxon>Metazoa</taxon>
        <taxon>Ecdysozoa</taxon>
        <taxon>Nematoda</taxon>
        <taxon>Chromadorea</taxon>
        <taxon>Rhabditida</taxon>
        <taxon>Tylenchina</taxon>
        <taxon>Panagrolaimomorpha</taxon>
        <taxon>Strongyloidoidea</taxon>
        <taxon>Steinernematidae</taxon>
        <taxon>Steinernema</taxon>
    </lineage>
</organism>
<sequence length="267" mass="30271">MKFFTVSSSPPSLPSPPPRDVREVPSAPEAAVPTPMPSAVPVETLAALTPPPATRPRDSAFPSLNSKTVYHWTDSGTAQHLLYDEDRCLSSIASRRNLRIDVFSCLFNKSGNPIFAVWTYFKDIAKEKKCQSRWIEYNGNCYSVLQSWHTWYKAEDACAPAHAYLVTMHSDDDWRFLQKLITTRVVTKTAWSGGFRRKNEGKIQWSDATDDSYINRKPGYMDVEVRRVASVRDLDDGCLAIVCTSLTCRREEYDCNALKPYICMKPL</sequence>
<feature type="domain" description="C-type lectin" evidence="2">
    <location>
        <begin position="137"/>
        <end position="264"/>
    </location>
</feature>
<dbReference type="InterPro" id="IPR016187">
    <property type="entry name" value="CTDL_fold"/>
</dbReference>